<dbReference type="GO" id="GO:0006571">
    <property type="term" value="P:tyrosine biosynthetic process"/>
    <property type="evidence" value="ECO:0007669"/>
    <property type="project" value="UniProtKB-KW"/>
</dbReference>
<dbReference type="Gene3D" id="1.10.3660.10">
    <property type="entry name" value="6-phosphogluconate dehydrogenase C-terminal like domain"/>
    <property type="match status" value="1"/>
</dbReference>
<comment type="pathway">
    <text evidence="1">Amino-acid biosynthesis; L-tyrosine biosynthesis; (4-hydroxyphenyl)pyruvate from prephenate (NAD(+) route): step 1/1.</text>
</comment>
<dbReference type="RefSeq" id="WP_171093007.1">
    <property type="nucleotide sequence ID" value="NZ_CP053069.1"/>
</dbReference>
<comment type="similarity">
    <text evidence="2">Belongs to the prephenate/arogenate dehydrogenase family.</text>
</comment>
<keyword evidence="5" id="KW-0028">Amino-acid biosynthesis</keyword>
<organism evidence="11 12">
    <name type="scientific">Usitatibacter rugosus</name>
    <dbReference type="NCBI Taxonomy" id="2732067"/>
    <lineage>
        <taxon>Bacteria</taxon>
        <taxon>Pseudomonadati</taxon>
        <taxon>Pseudomonadota</taxon>
        <taxon>Betaproteobacteria</taxon>
        <taxon>Nitrosomonadales</taxon>
        <taxon>Usitatibacteraceae</taxon>
        <taxon>Usitatibacter</taxon>
    </lineage>
</organism>
<keyword evidence="8" id="KW-0057">Aromatic amino acid biosynthesis</keyword>
<dbReference type="InterPro" id="IPR003099">
    <property type="entry name" value="Prephen_DH"/>
</dbReference>
<comment type="catalytic activity">
    <reaction evidence="9">
        <text>prephenate + NAD(+) = 3-(4-hydroxyphenyl)pyruvate + CO2 + NADH</text>
        <dbReference type="Rhea" id="RHEA:13869"/>
        <dbReference type="ChEBI" id="CHEBI:16526"/>
        <dbReference type="ChEBI" id="CHEBI:29934"/>
        <dbReference type="ChEBI" id="CHEBI:36242"/>
        <dbReference type="ChEBI" id="CHEBI:57540"/>
        <dbReference type="ChEBI" id="CHEBI:57945"/>
        <dbReference type="EC" id="1.3.1.12"/>
    </reaction>
</comment>
<protein>
    <recommendedName>
        <fullName evidence="3">prephenate dehydrogenase</fullName>
        <ecNumber evidence="3">1.3.1.12</ecNumber>
    </recommendedName>
</protein>
<feature type="domain" description="Prephenate/arogenate dehydrogenase" evidence="10">
    <location>
        <begin position="5"/>
        <end position="293"/>
    </location>
</feature>
<evidence type="ECO:0000256" key="7">
    <source>
        <dbReference type="ARBA" id="ARBA00023027"/>
    </source>
</evidence>
<dbReference type="EC" id="1.3.1.12" evidence="3"/>
<evidence type="ECO:0000256" key="9">
    <source>
        <dbReference type="ARBA" id="ARBA00049260"/>
    </source>
</evidence>
<dbReference type="PANTHER" id="PTHR21363">
    <property type="entry name" value="PREPHENATE DEHYDROGENASE"/>
    <property type="match status" value="1"/>
</dbReference>
<dbReference type="Pfam" id="PF02153">
    <property type="entry name" value="PDH_N"/>
    <property type="match status" value="1"/>
</dbReference>
<dbReference type="InterPro" id="IPR050812">
    <property type="entry name" value="Preph/Arog_dehydrog"/>
</dbReference>
<keyword evidence="4" id="KW-0827">Tyrosine biosynthesis</keyword>
<evidence type="ECO:0000259" key="10">
    <source>
        <dbReference type="PROSITE" id="PS51176"/>
    </source>
</evidence>
<dbReference type="InterPro" id="IPR008927">
    <property type="entry name" value="6-PGluconate_DH-like_C_sf"/>
</dbReference>
<proteinExistence type="inferred from homology"/>
<reference evidence="11 12" key="1">
    <citation type="submission" date="2020-04" db="EMBL/GenBank/DDBJ databases">
        <title>Usitatibacter rugosus gen. nov., sp. nov. and Usitatibacter palustris sp. nov., novel members of Usitatibacteraceae fam. nov. within the order Nitrosomonadales isolated from soil.</title>
        <authorList>
            <person name="Huber K.J."/>
            <person name="Neumann-Schaal M."/>
            <person name="Geppert A."/>
            <person name="Luckner M."/>
            <person name="Wanner G."/>
            <person name="Overmann J."/>
        </authorList>
    </citation>
    <scope>NUCLEOTIDE SEQUENCE [LARGE SCALE GENOMIC DNA]</scope>
    <source>
        <strain evidence="11 12">0125_3</strain>
    </source>
</reference>
<evidence type="ECO:0000313" key="11">
    <source>
        <dbReference type="EMBL" id="QJR11560.1"/>
    </source>
</evidence>
<dbReference type="SUPFAM" id="SSF48179">
    <property type="entry name" value="6-phosphogluconate dehydrogenase C-terminal domain-like"/>
    <property type="match status" value="1"/>
</dbReference>
<dbReference type="SUPFAM" id="SSF51735">
    <property type="entry name" value="NAD(P)-binding Rossmann-fold domains"/>
    <property type="match status" value="1"/>
</dbReference>
<dbReference type="PROSITE" id="PS51176">
    <property type="entry name" value="PDH_ADH"/>
    <property type="match status" value="1"/>
</dbReference>
<dbReference type="GO" id="GO:0004665">
    <property type="term" value="F:prephenate dehydrogenase (NADP+) activity"/>
    <property type="evidence" value="ECO:0007669"/>
    <property type="project" value="InterPro"/>
</dbReference>
<dbReference type="AlphaFoldDB" id="A0A6M4GWA2"/>
<dbReference type="InterPro" id="IPR046826">
    <property type="entry name" value="PDH_N"/>
</dbReference>
<evidence type="ECO:0000256" key="1">
    <source>
        <dbReference type="ARBA" id="ARBA00005067"/>
    </source>
</evidence>
<dbReference type="FunFam" id="1.10.3660.10:FF:000003">
    <property type="entry name" value="Prephenate dehydrogenase"/>
    <property type="match status" value="1"/>
</dbReference>
<accession>A0A6M4GWA2</accession>
<dbReference type="InterPro" id="IPR046825">
    <property type="entry name" value="PDH_C"/>
</dbReference>
<sequence>MRRLKTLAVVGVGLIGGSFAQALKRADAGTTVVGFDRDPRALERAIALGVIDTAAESATEAARGADLVFIAVPVRQIGAILRDVASSLGPDAIVTDAGSTKAEVVRIARDALKDRLPRFVPGHPIAGRESSGVDAATPELFRGARIVLTPMPETAPDALDVARDCWEAAGGRVAITRPEEHDQIFAAVSHLPHLLAFALVSEIASRGNSQDLFGFAAGGFRDFTRIAGSSPEMWRDIALQNREALLFELDSYAGRLAVFRELIERGDGPALERLMREAKGARAAWIAGTRRSASNE</sequence>
<keyword evidence="7" id="KW-0520">NAD</keyword>
<evidence type="ECO:0000256" key="6">
    <source>
        <dbReference type="ARBA" id="ARBA00023002"/>
    </source>
</evidence>
<evidence type="ECO:0000313" key="12">
    <source>
        <dbReference type="Proteomes" id="UP000501534"/>
    </source>
</evidence>
<gene>
    <name evidence="11" type="primary">tyrC</name>
    <name evidence="11" type="ORF">DSM104443_02638</name>
</gene>
<keyword evidence="6 11" id="KW-0560">Oxidoreductase</keyword>
<dbReference type="FunFam" id="3.40.50.720:FF:000208">
    <property type="entry name" value="Prephenate dehydrogenase"/>
    <property type="match status" value="1"/>
</dbReference>
<dbReference type="Proteomes" id="UP000501534">
    <property type="component" value="Chromosome"/>
</dbReference>
<dbReference type="GO" id="GO:0008977">
    <property type="term" value="F:prephenate dehydrogenase (NAD+) activity"/>
    <property type="evidence" value="ECO:0007669"/>
    <property type="project" value="UniProtKB-EC"/>
</dbReference>
<dbReference type="KEGG" id="uru:DSM104443_02638"/>
<evidence type="ECO:0000256" key="5">
    <source>
        <dbReference type="ARBA" id="ARBA00022605"/>
    </source>
</evidence>
<dbReference type="Gene3D" id="3.40.50.720">
    <property type="entry name" value="NAD(P)-binding Rossmann-like Domain"/>
    <property type="match status" value="1"/>
</dbReference>
<dbReference type="Pfam" id="PF20463">
    <property type="entry name" value="PDH_C"/>
    <property type="match status" value="1"/>
</dbReference>
<evidence type="ECO:0000256" key="4">
    <source>
        <dbReference type="ARBA" id="ARBA00022498"/>
    </source>
</evidence>
<dbReference type="PANTHER" id="PTHR21363:SF0">
    <property type="entry name" value="PREPHENATE DEHYDROGENASE [NADP(+)]"/>
    <property type="match status" value="1"/>
</dbReference>
<keyword evidence="12" id="KW-1185">Reference proteome</keyword>
<dbReference type="EMBL" id="CP053069">
    <property type="protein sequence ID" value="QJR11560.1"/>
    <property type="molecule type" value="Genomic_DNA"/>
</dbReference>
<dbReference type="GO" id="GO:0070403">
    <property type="term" value="F:NAD+ binding"/>
    <property type="evidence" value="ECO:0007669"/>
    <property type="project" value="InterPro"/>
</dbReference>
<evidence type="ECO:0000256" key="8">
    <source>
        <dbReference type="ARBA" id="ARBA00023141"/>
    </source>
</evidence>
<name>A0A6M4GWA2_9PROT</name>
<evidence type="ECO:0000256" key="3">
    <source>
        <dbReference type="ARBA" id="ARBA00012068"/>
    </source>
</evidence>
<evidence type="ECO:0000256" key="2">
    <source>
        <dbReference type="ARBA" id="ARBA00007964"/>
    </source>
</evidence>
<dbReference type="InterPro" id="IPR036291">
    <property type="entry name" value="NAD(P)-bd_dom_sf"/>
</dbReference>